<dbReference type="Proteomes" id="UP001500665">
    <property type="component" value="Unassembled WGS sequence"/>
</dbReference>
<keyword evidence="2" id="KW-1185">Reference proteome</keyword>
<protein>
    <submittedName>
        <fullName evidence="1">Uncharacterized protein</fullName>
    </submittedName>
</protein>
<name>A0ABP4CDF7_9ACTN</name>
<organism evidence="1 2">
    <name type="scientific">Actinocorallia libanotica</name>
    <dbReference type="NCBI Taxonomy" id="46162"/>
    <lineage>
        <taxon>Bacteria</taxon>
        <taxon>Bacillati</taxon>
        <taxon>Actinomycetota</taxon>
        <taxon>Actinomycetes</taxon>
        <taxon>Streptosporangiales</taxon>
        <taxon>Thermomonosporaceae</taxon>
        <taxon>Actinocorallia</taxon>
    </lineage>
</organism>
<proteinExistence type="predicted"/>
<accession>A0ABP4CDF7</accession>
<evidence type="ECO:0000313" key="1">
    <source>
        <dbReference type="EMBL" id="GAA0963839.1"/>
    </source>
</evidence>
<sequence length="72" mass="7839">MRVNGEQIVRRRRIPPRLNAGRSGGSCMTRVGTGGATGFVVRVRAFGTADSALLERRALGRFVREGEPVRAE</sequence>
<gene>
    <name evidence="1" type="ORF">GCM10009550_60300</name>
</gene>
<evidence type="ECO:0000313" key="2">
    <source>
        <dbReference type="Proteomes" id="UP001500665"/>
    </source>
</evidence>
<dbReference type="EMBL" id="BAAAHH010000031">
    <property type="protein sequence ID" value="GAA0963839.1"/>
    <property type="molecule type" value="Genomic_DNA"/>
</dbReference>
<comment type="caution">
    <text evidence="1">The sequence shown here is derived from an EMBL/GenBank/DDBJ whole genome shotgun (WGS) entry which is preliminary data.</text>
</comment>
<reference evidence="2" key="1">
    <citation type="journal article" date="2019" name="Int. J. Syst. Evol. Microbiol.">
        <title>The Global Catalogue of Microorganisms (GCM) 10K type strain sequencing project: providing services to taxonomists for standard genome sequencing and annotation.</title>
        <authorList>
            <consortium name="The Broad Institute Genomics Platform"/>
            <consortium name="The Broad Institute Genome Sequencing Center for Infectious Disease"/>
            <person name="Wu L."/>
            <person name="Ma J."/>
        </authorList>
    </citation>
    <scope>NUCLEOTIDE SEQUENCE [LARGE SCALE GENOMIC DNA]</scope>
    <source>
        <strain evidence="2">JCM 10696</strain>
    </source>
</reference>